<dbReference type="PROSITE" id="PS50005">
    <property type="entry name" value="TPR"/>
    <property type="match status" value="1"/>
</dbReference>
<dbReference type="Gene3D" id="3.40.190.90">
    <property type="match status" value="1"/>
</dbReference>
<gene>
    <name evidence="9" type="ORF">BROFUL_02017</name>
</gene>
<dbReference type="SUPFAM" id="SSF56655">
    <property type="entry name" value="Carbohydrate phosphatase"/>
    <property type="match status" value="1"/>
</dbReference>
<comment type="caution">
    <text evidence="9">The sequence shown here is derived from an EMBL/GenBank/DDBJ whole genome shotgun (WGS) entry which is preliminary data.</text>
</comment>
<dbReference type="PANTHER" id="PTHR30447:SF0">
    <property type="entry name" value="FRUCTOSE-1,6-BISPHOSPHATASE 1 CLASS 2-RELATED"/>
    <property type="match status" value="1"/>
</dbReference>
<evidence type="ECO:0000256" key="3">
    <source>
        <dbReference type="ARBA" id="ARBA00013093"/>
    </source>
</evidence>
<evidence type="ECO:0000256" key="7">
    <source>
        <dbReference type="ARBA" id="ARBA00023277"/>
    </source>
</evidence>
<dbReference type="SMART" id="SM00028">
    <property type="entry name" value="TPR"/>
    <property type="match status" value="3"/>
</dbReference>
<evidence type="ECO:0000256" key="5">
    <source>
        <dbReference type="ARBA" id="ARBA00022801"/>
    </source>
</evidence>
<comment type="catalytic activity">
    <reaction evidence="1">
        <text>beta-D-fructose 1,6-bisphosphate + H2O = beta-D-fructose 6-phosphate + phosphate</text>
        <dbReference type="Rhea" id="RHEA:11064"/>
        <dbReference type="ChEBI" id="CHEBI:15377"/>
        <dbReference type="ChEBI" id="CHEBI:32966"/>
        <dbReference type="ChEBI" id="CHEBI:43474"/>
        <dbReference type="ChEBI" id="CHEBI:57634"/>
        <dbReference type="EC" id="3.1.3.11"/>
    </reaction>
</comment>
<dbReference type="Pfam" id="PF03320">
    <property type="entry name" value="FBPase_glpX"/>
    <property type="match status" value="1"/>
</dbReference>
<evidence type="ECO:0000256" key="4">
    <source>
        <dbReference type="ARBA" id="ARBA00022723"/>
    </source>
</evidence>
<dbReference type="Proteomes" id="UP000034954">
    <property type="component" value="Unassembled WGS sequence"/>
</dbReference>
<feature type="repeat" description="TPR" evidence="8">
    <location>
        <begin position="514"/>
        <end position="547"/>
    </location>
</feature>
<dbReference type="GO" id="GO:0006071">
    <property type="term" value="P:glycerol metabolic process"/>
    <property type="evidence" value="ECO:0007669"/>
    <property type="project" value="InterPro"/>
</dbReference>
<comment type="similarity">
    <text evidence="2">Belongs to the FBPase class 2 family.</text>
</comment>
<dbReference type="SUPFAM" id="SSF48452">
    <property type="entry name" value="TPR-like"/>
    <property type="match status" value="1"/>
</dbReference>
<dbReference type="GO" id="GO:0006094">
    <property type="term" value="P:gluconeogenesis"/>
    <property type="evidence" value="ECO:0007669"/>
    <property type="project" value="InterPro"/>
</dbReference>
<dbReference type="InterPro" id="IPR019734">
    <property type="entry name" value="TPR_rpt"/>
</dbReference>
<evidence type="ECO:0000256" key="6">
    <source>
        <dbReference type="ARBA" id="ARBA00023211"/>
    </source>
</evidence>
<dbReference type="InterPro" id="IPR004464">
    <property type="entry name" value="FBPase_class-2/SBPase"/>
</dbReference>
<evidence type="ECO:0000313" key="9">
    <source>
        <dbReference type="EMBL" id="KKO19261.1"/>
    </source>
</evidence>
<organism evidence="9 10">
    <name type="scientific">Candidatus Brocadia fulgida</name>
    <dbReference type="NCBI Taxonomy" id="380242"/>
    <lineage>
        <taxon>Bacteria</taxon>
        <taxon>Pseudomonadati</taxon>
        <taxon>Planctomycetota</taxon>
        <taxon>Candidatus Brocadiia</taxon>
        <taxon>Candidatus Brocadiales</taxon>
        <taxon>Candidatus Brocadiaceae</taxon>
        <taxon>Candidatus Brocadia</taxon>
    </lineage>
</organism>
<keyword evidence="10" id="KW-1185">Reference proteome</keyword>
<keyword evidence="6" id="KW-0464">Manganese</keyword>
<dbReference type="GO" id="GO:0046872">
    <property type="term" value="F:metal ion binding"/>
    <property type="evidence" value="ECO:0007669"/>
    <property type="project" value="UniProtKB-KW"/>
</dbReference>
<keyword evidence="8" id="KW-0802">TPR repeat</keyword>
<dbReference type="GO" id="GO:0042132">
    <property type="term" value="F:fructose 1,6-bisphosphate 1-phosphatase activity"/>
    <property type="evidence" value="ECO:0007669"/>
    <property type="project" value="UniProtKB-EC"/>
</dbReference>
<keyword evidence="4" id="KW-0479">Metal-binding</keyword>
<sequence length="867" mass="100364">MFIKDTSFDSKRIDDHYIIEAYIPEEYNLEISGEGLQLASRNELRHPVGVVAARSLRYFSINGEDFNIFRIRDMVVWRLRHIYNSFSWWNAYVVNAEGERKYLPMLYIGEKFGTVTGNVDEADIVPSAFENDRCIVNEGCEGGAIFAVGYSERGGLFNAPDMYGAKTIVGNKYKGAGVSVIHGITKNLRLMAEHTLRAKGSEITPGNIHDEIKEMKIVILDRPRHAKLIKTIKELGAQLILVKDDDLTPTFATARKEIDLITGVGGIPEAILSAIIIEKLGGEMSLRILPADVAQDEKLSGKLSNWDLFRKNEIDILKNFKIVKPGTEKTGEKAWDTVWISKDLASGMDMVFTACVIKRTPWIRFPDGKDVPGVKLDPETGKVTVHVVRIANETFEIIPIIYTTAISECIKRYSAMEVVHEGIDGDLLIQLGESYAEFGMFQKAKECIQKARILKNSPEHFVQKCDSLYEYIEGLDDLTSKPIQTPEALIEHFKKVCRLGRRDDIWLKSKIMIKRFFEYLGDKNYHDRHYEAALACYREALQYSPQLNLYRKVNSIQMKDILEKYFHLTDKIYKEYHYKESRDLEKYKLEIALKVFYQSEGQVKSSCREPWLIFFRRTVLHGKRPSYKLVILIRLLRLYKKLNRAREDEISLFLKREFKMTEDEIACILRYKNEQKRFHSVGELYRVSGLSLEGLSKLLLPQVTIESQNELEDADIPLSISLVEVMEKRYKNMLDELKEGYRKEAQEHSYAMAEAYHYVGLALYDIGDDEGVKIYYEKALVKFQEIIEKFEGITPVHAQYRIGNLFEELALLYEKEQEEYNKKAIDAYTRIIDEQQSARLFGAIRELVSVKIDQARERVEYLKREWF</sequence>
<dbReference type="Gene3D" id="1.25.40.10">
    <property type="entry name" value="Tetratricopeptide repeat domain"/>
    <property type="match status" value="2"/>
</dbReference>
<reference evidence="9 10" key="1">
    <citation type="journal article" date="2013" name="BMC Microbiol.">
        <title>Identification of the type II cytochrome c maturation pathway in anammox bacteria by comparative genomics.</title>
        <authorList>
            <person name="Ferousi C."/>
            <person name="Speth D.R."/>
            <person name="Reimann J."/>
            <person name="Op den Camp H.J."/>
            <person name="Allen J.W."/>
            <person name="Keltjens J.T."/>
            <person name="Jetten M.S."/>
        </authorList>
    </citation>
    <scope>NUCLEOTIDE SEQUENCE [LARGE SCALE GENOMIC DNA]</scope>
    <source>
        <strain evidence="9">RU1</strain>
    </source>
</reference>
<dbReference type="EMBL" id="LAQJ01000206">
    <property type="protein sequence ID" value="KKO19261.1"/>
    <property type="molecule type" value="Genomic_DNA"/>
</dbReference>
<dbReference type="PANTHER" id="PTHR30447">
    <property type="entry name" value="FRUCTOSE-1,6-BISPHOSPHATASE CLASS 2"/>
    <property type="match status" value="1"/>
</dbReference>
<dbReference type="GO" id="GO:0030388">
    <property type="term" value="P:fructose 1,6-bisphosphate metabolic process"/>
    <property type="evidence" value="ECO:0007669"/>
    <property type="project" value="TreeGrafter"/>
</dbReference>
<evidence type="ECO:0000313" key="10">
    <source>
        <dbReference type="Proteomes" id="UP000034954"/>
    </source>
</evidence>
<dbReference type="PATRIC" id="fig|380242.3.peg.2513"/>
<dbReference type="GO" id="GO:0005829">
    <property type="term" value="C:cytosol"/>
    <property type="evidence" value="ECO:0007669"/>
    <property type="project" value="TreeGrafter"/>
</dbReference>
<accession>A0A0M2UWB7</accession>
<keyword evidence="7" id="KW-0119">Carbohydrate metabolism</keyword>
<dbReference type="InterPro" id="IPR011990">
    <property type="entry name" value="TPR-like_helical_dom_sf"/>
</dbReference>
<protein>
    <recommendedName>
        <fullName evidence="3">fructose-bisphosphatase</fullName>
        <ecNumber evidence="3">3.1.3.11</ecNumber>
    </recommendedName>
</protein>
<dbReference type="AlphaFoldDB" id="A0A0M2UWB7"/>
<evidence type="ECO:0000256" key="2">
    <source>
        <dbReference type="ARBA" id="ARBA00008989"/>
    </source>
</evidence>
<name>A0A0M2UWB7_9BACT</name>
<dbReference type="EC" id="3.1.3.11" evidence="3"/>
<proteinExistence type="inferred from homology"/>
<keyword evidence="5" id="KW-0378">Hydrolase</keyword>
<evidence type="ECO:0000256" key="1">
    <source>
        <dbReference type="ARBA" id="ARBA00001273"/>
    </source>
</evidence>
<evidence type="ECO:0000256" key="8">
    <source>
        <dbReference type="PROSITE-ProRule" id="PRU00339"/>
    </source>
</evidence>